<sequence length="713" mass="80082">MNFDPVIPHDPNKNDTGLANVSKNAPKNPAMQLGNKSSAMIASSIDQNTETKNPSKPSGMLKSSMNVKGVYNPKSSYKTPVSRSSISSESSGGIKEEPIISPFVQAETKIAPEQISSHNIINIPRTGQSLATQAENIPKPILNPQKPIPKQMMSFQPKINEQEEEKKKVFFSDPQLSSKAEEVKKPVEKIPSVPKNLEKEPSPLQIPSMEPIKNAASRPQGNPIQKSEPMPNIKIPDSKPENTPQRILDMSAGVKVQTSNKIPKEPEPIPRVKTEARPKVPAPELIPRKNLQSQEVPQIDKNESAEKEILDKPKLAEPSKDPKGAEPSKKPFDIPKKDPSAPLKKEEEEKKPIENQLKPSSLSGKGFAIPVKKKTQAVQPENSEVAISVKLKMVPFSEYKPKCQLVQNLNPMINLVPIIDNTEKCSIEPAEITNSDISDLIDLFLLQISRANQNTLNLEPKVLEIISKYSEDNPKISEFFSNNEFCEDCKHLKEKIFLDCGVEVCRKCTNKELASKTNSLMLLTSYDNITPLCGYCNFPYTEQEHEIIIGKNYNIYNEVKKDRFLYQSRKDKIWQGRKNAFKSARTSLNNLFANKCKSCKKVKRLSDFYEDCCSCLCKDCYTILKFKKETVCPHCKVDLKVKDFEMKCQGCTMSVNKIESCMKELCSGHFLCRNCLIASKNNKACARPDCHSALTEVQMLELKRFLKKTKGKD</sequence>
<reference evidence="2" key="1">
    <citation type="submission" date="2021-09" db="EMBL/GenBank/DDBJ databases">
        <authorList>
            <consortium name="AG Swart"/>
            <person name="Singh M."/>
            <person name="Singh A."/>
            <person name="Seah K."/>
            <person name="Emmerich C."/>
        </authorList>
    </citation>
    <scope>NUCLEOTIDE SEQUENCE</scope>
    <source>
        <strain evidence="2">ATCC30299</strain>
    </source>
</reference>
<evidence type="ECO:0000313" key="3">
    <source>
        <dbReference type="Proteomes" id="UP001162131"/>
    </source>
</evidence>
<feature type="compositionally biased region" description="Basic and acidic residues" evidence="1">
    <location>
        <begin position="298"/>
        <end position="353"/>
    </location>
</feature>
<dbReference type="AlphaFoldDB" id="A0AAU9JQQ3"/>
<feature type="compositionally biased region" description="Polar residues" evidence="1">
    <location>
        <begin position="34"/>
        <end position="66"/>
    </location>
</feature>
<proteinExistence type="predicted"/>
<name>A0AAU9JQQ3_9CILI</name>
<feature type="compositionally biased region" description="Polar residues" evidence="1">
    <location>
        <begin position="14"/>
        <end position="25"/>
    </location>
</feature>
<dbReference type="Proteomes" id="UP001162131">
    <property type="component" value="Unassembled WGS sequence"/>
</dbReference>
<accession>A0AAU9JQQ3</accession>
<evidence type="ECO:0000313" key="2">
    <source>
        <dbReference type="EMBL" id="CAG9327315.1"/>
    </source>
</evidence>
<organism evidence="2 3">
    <name type="scientific">Blepharisma stoltei</name>
    <dbReference type="NCBI Taxonomy" id="1481888"/>
    <lineage>
        <taxon>Eukaryota</taxon>
        <taxon>Sar</taxon>
        <taxon>Alveolata</taxon>
        <taxon>Ciliophora</taxon>
        <taxon>Postciliodesmatophora</taxon>
        <taxon>Heterotrichea</taxon>
        <taxon>Heterotrichida</taxon>
        <taxon>Blepharismidae</taxon>
        <taxon>Blepharisma</taxon>
    </lineage>
</organism>
<evidence type="ECO:0000256" key="1">
    <source>
        <dbReference type="SAM" id="MobiDB-lite"/>
    </source>
</evidence>
<feature type="compositionally biased region" description="Basic and acidic residues" evidence="1">
    <location>
        <begin position="160"/>
        <end position="170"/>
    </location>
</feature>
<dbReference type="EMBL" id="CAJZBQ010000043">
    <property type="protein sequence ID" value="CAG9327315.1"/>
    <property type="molecule type" value="Genomic_DNA"/>
</dbReference>
<feature type="compositionally biased region" description="Basic and acidic residues" evidence="1">
    <location>
        <begin position="262"/>
        <end position="278"/>
    </location>
</feature>
<evidence type="ECO:0008006" key="4">
    <source>
        <dbReference type="Google" id="ProtNLM"/>
    </source>
</evidence>
<keyword evidence="3" id="KW-1185">Reference proteome</keyword>
<gene>
    <name evidence="2" type="ORF">BSTOLATCC_MIC43354</name>
</gene>
<feature type="region of interest" description="Disordered" evidence="1">
    <location>
        <begin position="158"/>
        <end position="368"/>
    </location>
</feature>
<feature type="region of interest" description="Disordered" evidence="1">
    <location>
        <begin position="1"/>
        <end position="94"/>
    </location>
</feature>
<comment type="caution">
    <text evidence="2">The sequence shown here is derived from an EMBL/GenBank/DDBJ whole genome shotgun (WGS) entry which is preliminary data.</text>
</comment>
<feature type="compositionally biased region" description="Low complexity" evidence="1">
    <location>
        <begin position="82"/>
        <end position="93"/>
    </location>
</feature>
<feature type="compositionally biased region" description="Basic and acidic residues" evidence="1">
    <location>
        <begin position="179"/>
        <end position="188"/>
    </location>
</feature>
<protein>
    <recommendedName>
        <fullName evidence="4">RING-type domain-containing protein</fullName>
    </recommendedName>
</protein>